<keyword evidence="1" id="KW-0472">Membrane</keyword>
<dbReference type="Proteomes" id="UP000002407">
    <property type="component" value="Chromosome"/>
</dbReference>
<organism evidence="2 3">
    <name type="scientific">Campylobacter hominis (strain ATCC BAA-381 / DSM 21671 / CCUG 45161 / LMG 19568 / NCTC 13146 / CH001A)</name>
    <dbReference type="NCBI Taxonomy" id="360107"/>
    <lineage>
        <taxon>Bacteria</taxon>
        <taxon>Pseudomonadati</taxon>
        <taxon>Campylobacterota</taxon>
        <taxon>Epsilonproteobacteria</taxon>
        <taxon>Campylobacterales</taxon>
        <taxon>Campylobacteraceae</taxon>
        <taxon>Campylobacter</taxon>
    </lineage>
</organism>
<proteinExistence type="predicted"/>
<dbReference type="EMBL" id="CP000776">
    <property type="protein sequence ID" value="ABS51008.1"/>
    <property type="molecule type" value="Genomic_DNA"/>
</dbReference>
<dbReference type="RefSeq" id="WP_012109382.1">
    <property type="nucleotide sequence ID" value="NC_009714.1"/>
</dbReference>
<keyword evidence="1" id="KW-0812">Transmembrane</keyword>
<feature type="transmembrane region" description="Helical" evidence="1">
    <location>
        <begin position="33"/>
        <end position="57"/>
    </location>
</feature>
<reference evidence="3" key="1">
    <citation type="submission" date="2007-07" db="EMBL/GenBank/DDBJ databases">
        <title>Complete genome sequence of Campylobacter hominis ATCC BAA-381, a commensal isolated from the human gastrointestinal tract.</title>
        <authorList>
            <person name="Fouts D.E."/>
            <person name="Mongodin E.F."/>
            <person name="Puiu D."/>
            <person name="Sebastian Y."/>
            <person name="Miller W.G."/>
            <person name="Mandrell R.E."/>
            <person name="Nelson K.E."/>
        </authorList>
    </citation>
    <scope>NUCLEOTIDE SEQUENCE [LARGE SCALE GENOMIC DNA]</scope>
    <source>
        <strain evidence="3">ATCC BAA-381 / LMG 19568 / NCTC 13146 / CH001A</strain>
    </source>
</reference>
<evidence type="ECO:0000313" key="2">
    <source>
        <dbReference type="EMBL" id="ABS51008.1"/>
    </source>
</evidence>
<evidence type="ECO:0000313" key="3">
    <source>
        <dbReference type="Proteomes" id="UP000002407"/>
    </source>
</evidence>
<sequence length="85" mass="9771">MIFLLYLALALFFLTIGLNVLMAALQLAMYIIIYSLFAIFFIVTALPIVIYGILLYFKELGKFTIKLITLKFLKNKKNEISNISE</sequence>
<evidence type="ECO:0000256" key="1">
    <source>
        <dbReference type="SAM" id="Phobius"/>
    </source>
</evidence>
<accession>A7I3I6</accession>
<name>A7I3I6_CAMHC</name>
<gene>
    <name evidence="2" type="ordered locus">CHAB381_1546</name>
</gene>
<protein>
    <submittedName>
        <fullName evidence="2">Uncharacterized protein</fullName>
    </submittedName>
</protein>
<dbReference type="AlphaFoldDB" id="A7I3I6"/>
<dbReference type="KEGG" id="cha:CHAB381_1546"/>
<keyword evidence="3" id="KW-1185">Reference proteome</keyword>
<keyword evidence="1" id="KW-1133">Transmembrane helix</keyword>
<dbReference type="HOGENOM" id="CLU_2506493_0_0_7"/>